<name>A0A6M5YS99_9BACT</name>
<dbReference type="RefSeq" id="WP_171471558.1">
    <property type="nucleotide sequence ID" value="NZ_CP053452.2"/>
</dbReference>
<dbReference type="AlphaFoldDB" id="A0A6M5YS99"/>
<feature type="transmembrane region" description="Helical" evidence="1">
    <location>
        <begin position="173"/>
        <end position="192"/>
    </location>
</feature>
<dbReference type="KEGG" id="ftj:FTUN_3416"/>
<accession>A0A6M5YS99</accession>
<dbReference type="EMBL" id="CP053452">
    <property type="protein sequence ID" value="QJW95862.1"/>
    <property type="molecule type" value="Genomic_DNA"/>
</dbReference>
<proteinExistence type="predicted"/>
<organism evidence="2 3">
    <name type="scientific">Frigoriglobus tundricola</name>
    <dbReference type="NCBI Taxonomy" id="2774151"/>
    <lineage>
        <taxon>Bacteria</taxon>
        <taxon>Pseudomonadati</taxon>
        <taxon>Planctomycetota</taxon>
        <taxon>Planctomycetia</taxon>
        <taxon>Gemmatales</taxon>
        <taxon>Gemmataceae</taxon>
        <taxon>Frigoriglobus</taxon>
    </lineage>
</organism>
<sequence length="310" mass="33738">MAQPAFFEPKEHFYKAKGAGLTVKWHVPNTVVEDGDELPATLVIGSTRYPVLNPTEVMKPDLKLLPAFDRFTVTDVPDPPRGPGDKEVRFGYKLRPRNRSVEQIPALEFYYLNTAAAPGKSQYRKTQADSVPITVTEPRRPEAPRVPMVEAEHLFRLTTGPGVLHAPFVPCRWAWLAAGLFGPLAAAAWFLAWRRVFPDAVRAARLRRSRVARRATEAIRKAGRTPDPAATVAAAVLAYLRARFPVPESAATPSEIAAVLKEMDVPGATAEATADVFRACDRARFAPPGDSGAALAVDAEAAIARLEALA</sequence>
<protein>
    <recommendedName>
        <fullName evidence="4">Protein BatD</fullName>
    </recommendedName>
</protein>
<keyword evidence="3" id="KW-1185">Reference proteome</keyword>
<keyword evidence="1" id="KW-0812">Transmembrane</keyword>
<evidence type="ECO:0000313" key="2">
    <source>
        <dbReference type="EMBL" id="QJW95862.1"/>
    </source>
</evidence>
<evidence type="ECO:0000256" key="1">
    <source>
        <dbReference type="SAM" id="Phobius"/>
    </source>
</evidence>
<keyword evidence="1" id="KW-1133">Transmembrane helix</keyword>
<dbReference type="Proteomes" id="UP000503447">
    <property type="component" value="Chromosome"/>
</dbReference>
<evidence type="ECO:0000313" key="3">
    <source>
        <dbReference type="Proteomes" id="UP000503447"/>
    </source>
</evidence>
<reference evidence="3" key="1">
    <citation type="submission" date="2020-05" db="EMBL/GenBank/DDBJ databases">
        <title>Frigoriglobus tundricola gen. nov., sp. nov., a psychrotolerant cellulolytic planctomycete of the family Gemmataceae with two divergent copies of 16S rRNA gene.</title>
        <authorList>
            <person name="Kulichevskaya I.S."/>
            <person name="Ivanova A.A."/>
            <person name="Naumoff D.G."/>
            <person name="Beletsky A.V."/>
            <person name="Rijpstra W.I.C."/>
            <person name="Sinninghe Damste J.S."/>
            <person name="Mardanov A.V."/>
            <person name="Ravin N.V."/>
            <person name="Dedysh S.N."/>
        </authorList>
    </citation>
    <scope>NUCLEOTIDE SEQUENCE [LARGE SCALE GENOMIC DNA]</scope>
    <source>
        <strain evidence="3">PL17</strain>
    </source>
</reference>
<keyword evidence="1" id="KW-0472">Membrane</keyword>
<gene>
    <name evidence="2" type="ORF">FTUN_3416</name>
</gene>
<evidence type="ECO:0008006" key="4">
    <source>
        <dbReference type="Google" id="ProtNLM"/>
    </source>
</evidence>